<name>A0A949X1E8_9CLOT</name>
<evidence type="ECO:0000313" key="3">
    <source>
        <dbReference type="Proteomes" id="UP000694308"/>
    </source>
</evidence>
<keyword evidence="3" id="KW-1185">Reference proteome</keyword>
<comment type="caution">
    <text evidence="2">The sequence shown here is derived from an EMBL/GenBank/DDBJ whole genome shotgun (WGS) entry which is preliminary data.</text>
</comment>
<feature type="chain" id="PRO_5036914256" description="DUF2680 domain-containing protein" evidence="1">
    <location>
        <begin position="28"/>
        <end position="242"/>
    </location>
</feature>
<evidence type="ECO:0008006" key="4">
    <source>
        <dbReference type="Google" id="ProtNLM"/>
    </source>
</evidence>
<organism evidence="2 3">
    <name type="scientific">Clostridium thailandense</name>
    <dbReference type="NCBI Taxonomy" id="2794346"/>
    <lineage>
        <taxon>Bacteria</taxon>
        <taxon>Bacillati</taxon>
        <taxon>Bacillota</taxon>
        <taxon>Clostridia</taxon>
        <taxon>Eubacteriales</taxon>
        <taxon>Clostridiaceae</taxon>
        <taxon>Clostridium</taxon>
    </lineage>
</organism>
<sequence>MLKRNFKIMTALAITLSLSFGFVTVHAAASASTASSSTNKVEVSVNNKVGFCNPAYPILENKLGFTKTQIEDAAKAGKTAFDLAKSKGMTEDQLRTAIIDAKSEKIDQMVTEGKITKDESTAMKTNLTNRIKNWDGNLNQHKGGHHNPAYSVLVKKLGFTKEQIDAAAKSGKTAFDLAKEKGMTADQLRAAIIDAKSQKIDQMVTENKITKEKADTIKSNLKDKIQKWDGSLVRKTDKDKSN</sequence>
<proteinExistence type="predicted"/>
<dbReference type="EMBL" id="JAEEGC010000018">
    <property type="protein sequence ID" value="MBV7272104.1"/>
    <property type="molecule type" value="Genomic_DNA"/>
</dbReference>
<dbReference type="RefSeq" id="WP_218319135.1">
    <property type="nucleotide sequence ID" value="NZ_JAEEGC010000018.1"/>
</dbReference>
<reference evidence="2" key="1">
    <citation type="submission" date="2020-12" db="EMBL/GenBank/DDBJ databases">
        <title>Clostridium thailandense sp. nov., a novel acetogenic bacterium isolated from peat land soil in Thailand.</title>
        <authorList>
            <person name="Chaikitkaew S."/>
            <person name="Birkeland N.K."/>
        </authorList>
    </citation>
    <scope>NUCLEOTIDE SEQUENCE</scope>
    <source>
        <strain evidence="2">PL3</strain>
    </source>
</reference>
<evidence type="ECO:0000313" key="2">
    <source>
        <dbReference type="EMBL" id="MBV7272104.1"/>
    </source>
</evidence>
<accession>A0A949X1E8</accession>
<evidence type="ECO:0000256" key="1">
    <source>
        <dbReference type="SAM" id="SignalP"/>
    </source>
</evidence>
<dbReference type="AlphaFoldDB" id="A0A949X1E8"/>
<protein>
    <recommendedName>
        <fullName evidence="4">DUF2680 domain-containing protein</fullName>
    </recommendedName>
</protein>
<feature type="signal peptide" evidence="1">
    <location>
        <begin position="1"/>
        <end position="27"/>
    </location>
</feature>
<keyword evidence="1" id="KW-0732">Signal</keyword>
<gene>
    <name evidence="2" type="ORF">I6U48_04125</name>
</gene>
<dbReference type="Proteomes" id="UP000694308">
    <property type="component" value="Unassembled WGS sequence"/>
</dbReference>